<dbReference type="EMBL" id="CP115965">
    <property type="protein sequence ID" value="WZW99086.1"/>
    <property type="molecule type" value="Genomic_DNA"/>
</dbReference>
<feature type="transmembrane region" description="Helical" evidence="6">
    <location>
        <begin position="162"/>
        <end position="180"/>
    </location>
</feature>
<evidence type="ECO:0000313" key="9">
    <source>
        <dbReference type="Proteomes" id="UP001434337"/>
    </source>
</evidence>
<reference evidence="8 9" key="1">
    <citation type="journal article" date="2023" name="Environ Microbiome">
        <title>A coral-associated actinobacterium mitigates coral bleaching under heat stress.</title>
        <authorList>
            <person name="Li J."/>
            <person name="Zou Y."/>
            <person name="Li Q."/>
            <person name="Zhang J."/>
            <person name="Bourne D.G."/>
            <person name="Lyu Y."/>
            <person name="Liu C."/>
            <person name="Zhang S."/>
        </authorList>
    </citation>
    <scope>NUCLEOTIDE SEQUENCE [LARGE SCALE GENOMIC DNA]</scope>
    <source>
        <strain evidence="8 9">SCSIO 13291</strain>
    </source>
</reference>
<evidence type="ECO:0000256" key="4">
    <source>
        <dbReference type="ARBA" id="ARBA00022989"/>
    </source>
</evidence>
<evidence type="ECO:0000256" key="2">
    <source>
        <dbReference type="ARBA" id="ARBA00022692"/>
    </source>
</evidence>
<keyword evidence="3" id="KW-0201">Cytochrome c-type biogenesis</keyword>
<evidence type="ECO:0000259" key="7">
    <source>
        <dbReference type="Pfam" id="PF05140"/>
    </source>
</evidence>
<organism evidence="8 9">
    <name type="scientific">Propioniciclava soli</name>
    <dbReference type="NCBI Taxonomy" id="2775081"/>
    <lineage>
        <taxon>Bacteria</taxon>
        <taxon>Bacillati</taxon>
        <taxon>Actinomycetota</taxon>
        <taxon>Actinomycetes</taxon>
        <taxon>Propionibacteriales</taxon>
        <taxon>Propionibacteriaceae</taxon>
        <taxon>Propioniciclava</taxon>
    </lineage>
</organism>
<dbReference type="Proteomes" id="UP001434337">
    <property type="component" value="Chromosome"/>
</dbReference>
<protein>
    <submittedName>
        <fullName evidence="8">Cytochrome c biogenesis protein ResB</fullName>
    </submittedName>
</protein>
<sequence>MAGLRWFWTQLTSMRTALILLFILALAAIPGSFIPQRPVNPIRVSDFIADNPGLGEWYERLGLFDVYGSPWFAAVYLLLYTSLVGCIIPRIAVYARAVRTPPPRTPARLDRLPAHAEGVTTASEPDALAAAEQWLRARRFRTRREEGAVAAERGYLREFGNIVFHLSFVLLLGGLAWNTLASYRGEVIVVEGQAFSNNLTQYDDFRAGAAFNPTQLRPFTIFVDAFTASFETGPVQRGAAREFRADVRTADPGAEPQASTIEVNHPLRVDGTNVHLIGHGYAPVITITDPQGNVATSGPVVFLPQDGNFSSLGVVKAPDARPEYLALEGWFLPTAVVDEQGPHSVFPDALVPELFLTVWAGPPREETSAPESVYSINKDDLAQMTTAEGAPVAFRLAPGQIVDLPDGSTVEFSDWRRWVKLQVSSEPGLWLAAVSILLAIAGLGLSLYVRPRRLWVRVADADGTTRVVAGGLDRTDTAQGLGDDVVALARAAGVAELAETPAVTDTGAELFGKQGVG</sequence>
<feature type="transmembrane region" description="Helical" evidence="6">
    <location>
        <begin position="71"/>
        <end position="95"/>
    </location>
</feature>
<dbReference type="InterPro" id="IPR023494">
    <property type="entry name" value="Cyt_c_bgen_Ccs1/CcsB/ResB"/>
</dbReference>
<accession>A0ABZ3CAC4</accession>
<proteinExistence type="predicted"/>
<comment type="subcellular location">
    <subcellularLocation>
        <location evidence="1">Membrane</location>
        <topology evidence="1">Multi-pass membrane protein</topology>
    </subcellularLocation>
</comment>
<keyword evidence="9" id="KW-1185">Reference proteome</keyword>
<dbReference type="RefSeq" id="WP_342372898.1">
    <property type="nucleotide sequence ID" value="NZ_CP115965.1"/>
</dbReference>
<dbReference type="InterPro" id="IPR007816">
    <property type="entry name" value="ResB-like_domain"/>
</dbReference>
<evidence type="ECO:0000256" key="3">
    <source>
        <dbReference type="ARBA" id="ARBA00022748"/>
    </source>
</evidence>
<name>A0ABZ3CAC4_9ACTN</name>
<evidence type="ECO:0000313" key="8">
    <source>
        <dbReference type="EMBL" id="WZW99086.1"/>
    </source>
</evidence>
<dbReference type="Pfam" id="PF05140">
    <property type="entry name" value="ResB"/>
    <property type="match status" value="1"/>
</dbReference>
<dbReference type="PANTHER" id="PTHR31566:SF0">
    <property type="entry name" value="CYTOCHROME C BIOGENESIS PROTEIN CCS1, CHLOROPLASTIC"/>
    <property type="match status" value="1"/>
</dbReference>
<feature type="domain" description="ResB-like" evidence="7">
    <location>
        <begin position="14"/>
        <end position="478"/>
    </location>
</feature>
<keyword evidence="2 6" id="KW-0812">Transmembrane</keyword>
<evidence type="ECO:0000256" key="5">
    <source>
        <dbReference type="ARBA" id="ARBA00023136"/>
    </source>
</evidence>
<keyword evidence="4 6" id="KW-1133">Transmembrane helix</keyword>
<evidence type="ECO:0000256" key="6">
    <source>
        <dbReference type="SAM" id="Phobius"/>
    </source>
</evidence>
<evidence type="ECO:0000256" key="1">
    <source>
        <dbReference type="ARBA" id="ARBA00004141"/>
    </source>
</evidence>
<gene>
    <name evidence="8" type="ORF">PCC79_02450</name>
</gene>
<feature type="transmembrane region" description="Helical" evidence="6">
    <location>
        <begin position="429"/>
        <end position="449"/>
    </location>
</feature>
<dbReference type="PANTHER" id="PTHR31566">
    <property type="entry name" value="CYTOCHROME C BIOGENESIS PROTEIN CCS1, CHLOROPLASTIC"/>
    <property type="match status" value="1"/>
</dbReference>
<keyword evidence="5 6" id="KW-0472">Membrane</keyword>